<dbReference type="Proteomes" id="UP001516400">
    <property type="component" value="Unassembled WGS sequence"/>
</dbReference>
<dbReference type="AlphaFoldDB" id="A0ABD2N061"/>
<evidence type="ECO:0000313" key="3">
    <source>
        <dbReference type="Proteomes" id="UP001516400"/>
    </source>
</evidence>
<sequence>MSNLKMKRAKAYRNTAITEIQLLLNFAKRAESDINQYNIFKARFSDIERIRDEFDHQNTTIVDLILQDENGDITLEDTLREGFLADYYCVKAIYDTIASEISESDTVPNSSSSSSKLPANVRLPKLELKRFEENICALRNLKFPTDEWDFMLLMMLYDRLDDEIVSRFEHAYGSTEVPKYIDLTQFLERECIAVEMLGDKKIVKTTALIDIADSNGVYQKVRCLIDSDSMTSFITKKTVSRLGLKTENICLEVTGLNSSKSCTSSGLVTLTLKPVDQVTPILFTNASIINEITERLPTLPVPANVADEFKT</sequence>
<proteinExistence type="predicted"/>
<reference evidence="2 3" key="1">
    <citation type="journal article" date="2021" name="BMC Biol.">
        <title>Horizontally acquired antibacterial genes associated with adaptive radiation of ladybird beetles.</title>
        <authorList>
            <person name="Li H.S."/>
            <person name="Tang X.F."/>
            <person name="Huang Y.H."/>
            <person name="Xu Z.Y."/>
            <person name="Chen M.L."/>
            <person name="Du X.Y."/>
            <person name="Qiu B.Y."/>
            <person name="Chen P.T."/>
            <person name="Zhang W."/>
            <person name="Slipinski A."/>
            <person name="Escalona H.E."/>
            <person name="Waterhouse R.M."/>
            <person name="Zwick A."/>
            <person name="Pang H."/>
        </authorList>
    </citation>
    <scope>NUCLEOTIDE SEQUENCE [LARGE SCALE GENOMIC DNA]</scope>
    <source>
        <strain evidence="2">SYSU2018</strain>
    </source>
</reference>
<dbReference type="InterPro" id="IPR024650">
    <property type="entry name" value="Peptidase_A2B"/>
</dbReference>
<gene>
    <name evidence="2" type="ORF">HHI36_022292</name>
</gene>
<comment type="caution">
    <text evidence="2">The sequence shown here is derived from an EMBL/GenBank/DDBJ whole genome shotgun (WGS) entry which is preliminary data.</text>
</comment>
<name>A0ABD2N061_9CUCU</name>
<keyword evidence="3" id="KW-1185">Reference proteome</keyword>
<organism evidence="2 3">
    <name type="scientific">Cryptolaemus montrouzieri</name>
    <dbReference type="NCBI Taxonomy" id="559131"/>
    <lineage>
        <taxon>Eukaryota</taxon>
        <taxon>Metazoa</taxon>
        <taxon>Ecdysozoa</taxon>
        <taxon>Arthropoda</taxon>
        <taxon>Hexapoda</taxon>
        <taxon>Insecta</taxon>
        <taxon>Pterygota</taxon>
        <taxon>Neoptera</taxon>
        <taxon>Endopterygota</taxon>
        <taxon>Coleoptera</taxon>
        <taxon>Polyphaga</taxon>
        <taxon>Cucujiformia</taxon>
        <taxon>Coccinelloidea</taxon>
        <taxon>Coccinellidae</taxon>
        <taxon>Scymninae</taxon>
        <taxon>Scymnini</taxon>
        <taxon>Cryptolaemus</taxon>
    </lineage>
</organism>
<dbReference type="Pfam" id="PF12384">
    <property type="entry name" value="Peptidase_A2B"/>
    <property type="match status" value="1"/>
</dbReference>
<evidence type="ECO:0000313" key="2">
    <source>
        <dbReference type="EMBL" id="KAL3271822.1"/>
    </source>
</evidence>
<dbReference type="EMBL" id="JABFTP020000042">
    <property type="protein sequence ID" value="KAL3271822.1"/>
    <property type="molecule type" value="Genomic_DNA"/>
</dbReference>
<evidence type="ECO:0000259" key="1">
    <source>
        <dbReference type="Pfam" id="PF12384"/>
    </source>
</evidence>
<feature type="domain" description="Peptidase A2B Ty3 transposon peptidase" evidence="1">
    <location>
        <begin position="219"/>
        <end position="276"/>
    </location>
</feature>
<accession>A0ABD2N061</accession>
<protein>
    <recommendedName>
        <fullName evidence="1">Peptidase A2B Ty3 transposon peptidase domain-containing protein</fullName>
    </recommendedName>
</protein>